<evidence type="ECO:0000256" key="7">
    <source>
        <dbReference type="ARBA" id="ARBA00023004"/>
    </source>
</evidence>
<evidence type="ECO:0000256" key="2">
    <source>
        <dbReference type="ARBA" id="ARBA00012669"/>
    </source>
</evidence>
<dbReference type="NCBIfam" id="NF006878">
    <property type="entry name" value="PRK09375.1-2"/>
    <property type="match status" value="1"/>
</dbReference>
<comment type="function">
    <text evidence="9">Catalyzes the condensation of iminoaspartate with dihydroxyacetone phosphate to form quinolinate.</text>
</comment>
<keyword evidence="4 9" id="KW-0662">Pyridine nucleotide biosynthesis</keyword>
<dbReference type="AlphaFoldDB" id="A0A0S7XHF1"/>
<feature type="binding site" evidence="9">
    <location>
        <begin position="195"/>
        <end position="197"/>
    </location>
    <ligand>
        <name>iminosuccinate</name>
        <dbReference type="ChEBI" id="CHEBI:77875"/>
    </ligand>
</feature>
<dbReference type="UniPathway" id="UPA00253">
    <property type="reaction ID" value="UER00327"/>
</dbReference>
<evidence type="ECO:0000256" key="9">
    <source>
        <dbReference type="HAMAP-Rule" id="MF_00568"/>
    </source>
</evidence>
<dbReference type="NCBIfam" id="NF006879">
    <property type="entry name" value="PRK09375.1-4"/>
    <property type="match status" value="1"/>
</dbReference>
<dbReference type="InterPro" id="IPR023066">
    <property type="entry name" value="Quinolinate_synth_type2"/>
</dbReference>
<organism evidence="10 11">
    <name type="scientific">candidate division KD3-62 bacterium DG_56</name>
    <dbReference type="NCBI Taxonomy" id="1704032"/>
    <lineage>
        <taxon>Bacteria</taxon>
        <taxon>candidate division KD3-62</taxon>
    </lineage>
</organism>
<dbReference type="InterPro" id="IPR036094">
    <property type="entry name" value="NadA_sf"/>
</dbReference>
<evidence type="ECO:0000256" key="8">
    <source>
        <dbReference type="ARBA" id="ARBA00023014"/>
    </source>
</evidence>
<keyword evidence="8 9" id="KW-0411">Iron-sulfur</keyword>
<dbReference type="GO" id="GO:0008987">
    <property type="term" value="F:quinolinate synthetase A activity"/>
    <property type="evidence" value="ECO:0007669"/>
    <property type="project" value="UniProtKB-UniRule"/>
</dbReference>
<dbReference type="Gene3D" id="3.40.50.10800">
    <property type="entry name" value="NadA-like"/>
    <property type="match status" value="3"/>
</dbReference>
<comment type="pathway">
    <text evidence="1 9">Cofactor biosynthesis; NAD(+) biosynthesis; quinolinate from iminoaspartate: step 1/1.</text>
</comment>
<dbReference type="GO" id="GO:0034628">
    <property type="term" value="P:'de novo' NAD+ biosynthetic process from L-aspartate"/>
    <property type="evidence" value="ECO:0007669"/>
    <property type="project" value="TreeGrafter"/>
</dbReference>
<dbReference type="PATRIC" id="fig|1704032.3.peg.1135"/>
<keyword evidence="3 9" id="KW-0004">4Fe-4S</keyword>
<feature type="binding site" evidence="9">
    <location>
        <position position="22"/>
    </location>
    <ligand>
        <name>iminosuccinate</name>
        <dbReference type="ChEBI" id="CHEBI:77875"/>
    </ligand>
</feature>
<comment type="subcellular location">
    <subcellularLocation>
        <location evidence="9">Cytoplasm</location>
    </subcellularLocation>
</comment>
<evidence type="ECO:0000256" key="3">
    <source>
        <dbReference type="ARBA" id="ARBA00022485"/>
    </source>
</evidence>
<dbReference type="PANTHER" id="PTHR30573">
    <property type="entry name" value="QUINOLINATE SYNTHETASE A"/>
    <property type="match status" value="1"/>
</dbReference>
<accession>A0A0S7XHF1</accession>
<comment type="caution">
    <text evidence="10">The sequence shown here is derived from an EMBL/GenBank/DDBJ whole genome shotgun (WGS) entry which is preliminary data.</text>
</comment>
<gene>
    <name evidence="9" type="primary">nadA</name>
    <name evidence="10" type="ORF">AMK68_05570</name>
</gene>
<comment type="similarity">
    <text evidence="9">Belongs to the quinolinate synthase family. Type 2 subfamily.</text>
</comment>
<protein>
    <recommendedName>
        <fullName evidence="2 9">Quinolinate synthase</fullName>
        <ecNumber evidence="2 9">2.5.1.72</ecNumber>
    </recommendedName>
</protein>
<dbReference type="Pfam" id="PF02445">
    <property type="entry name" value="NadA"/>
    <property type="match status" value="1"/>
</dbReference>
<evidence type="ECO:0000256" key="6">
    <source>
        <dbReference type="ARBA" id="ARBA00022723"/>
    </source>
</evidence>
<keyword evidence="7 9" id="KW-0408">Iron</keyword>
<feature type="binding site" evidence="9">
    <location>
        <position position="212"/>
    </location>
    <ligand>
        <name>iminosuccinate</name>
        <dbReference type="ChEBI" id="CHEBI:77875"/>
    </ligand>
</feature>
<dbReference type="GO" id="GO:0051539">
    <property type="term" value="F:4 iron, 4 sulfur cluster binding"/>
    <property type="evidence" value="ECO:0007669"/>
    <property type="project" value="UniProtKB-KW"/>
</dbReference>
<evidence type="ECO:0000256" key="4">
    <source>
        <dbReference type="ARBA" id="ARBA00022642"/>
    </source>
</evidence>
<dbReference type="EC" id="2.5.1.72" evidence="2 9"/>
<name>A0A0S7XHF1_9BACT</name>
<feature type="binding site" evidence="9">
    <location>
        <position position="169"/>
    </location>
    <ligand>
        <name>[4Fe-4S] cluster</name>
        <dbReference type="ChEBI" id="CHEBI:49883"/>
    </ligand>
</feature>
<feature type="binding site" evidence="9">
    <location>
        <begin position="110"/>
        <end position="112"/>
    </location>
    <ligand>
        <name>iminosuccinate</name>
        <dbReference type="ChEBI" id="CHEBI:77875"/>
    </ligand>
</feature>
<feature type="binding site" evidence="9">
    <location>
        <position position="257"/>
    </location>
    <ligand>
        <name>[4Fe-4S] cluster</name>
        <dbReference type="ChEBI" id="CHEBI:49883"/>
    </ligand>
</feature>
<keyword evidence="6 9" id="KW-0479">Metal-binding</keyword>
<dbReference type="SUPFAM" id="SSF142754">
    <property type="entry name" value="NadA-like"/>
    <property type="match status" value="1"/>
</dbReference>
<feature type="binding site" evidence="9">
    <location>
        <position position="39"/>
    </location>
    <ligand>
        <name>iminosuccinate</name>
        <dbReference type="ChEBI" id="CHEBI:77875"/>
    </ligand>
</feature>
<dbReference type="GO" id="GO:0046872">
    <property type="term" value="F:metal ion binding"/>
    <property type="evidence" value="ECO:0007669"/>
    <property type="project" value="UniProtKB-KW"/>
</dbReference>
<evidence type="ECO:0000256" key="5">
    <source>
        <dbReference type="ARBA" id="ARBA00022679"/>
    </source>
</evidence>
<dbReference type="HAMAP" id="MF_00568">
    <property type="entry name" value="NadA_type2"/>
    <property type="match status" value="1"/>
</dbReference>
<feature type="binding site" evidence="9">
    <location>
        <position position="127"/>
    </location>
    <ligand>
        <name>iminosuccinate</name>
        <dbReference type="ChEBI" id="CHEBI:77875"/>
    </ligand>
</feature>
<evidence type="ECO:0000313" key="10">
    <source>
        <dbReference type="EMBL" id="KPJ61895.1"/>
    </source>
</evidence>
<comment type="cofactor">
    <cofactor evidence="9">
        <name>[4Fe-4S] cluster</name>
        <dbReference type="ChEBI" id="CHEBI:49883"/>
    </cofactor>
    <text evidence="9">Binds 1 [4Fe-4S] cluster per subunit.</text>
</comment>
<evidence type="ECO:0000256" key="1">
    <source>
        <dbReference type="ARBA" id="ARBA00005065"/>
    </source>
</evidence>
<evidence type="ECO:0000313" key="11">
    <source>
        <dbReference type="Proteomes" id="UP000052020"/>
    </source>
</evidence>
<dbReference type="PANTHER" id="PTHR30573:SF0">
    <property type="entry name" value="QUINOLINATE SYNTHASE, CHLOROPLASTIC"/>
    <property type="match status" value="1"/>
</dbReference>
<comment type="catalytic activity">
    <reaction evidence="9">
        <text>iminosuccinate + dihydroxyacetone phosphate = quinolinate + phosphate + 2 H2O + H(+)</text>
        <dbReference type="Rhea" id="RHEA:25888"/>
        <dbReference type="ChEBI" id="CHEBI:15377"/>
        <dbReference type="ChEBI" id="CHEBI:15378"/>
        <dbReference type="ChEBI" id="CHEBI:29959"/>
        <dbReference type="ChEBI" id="CHEBI:43474"/>
        <dbReference type="ChEBI" id="CHEBI:57642"/>
        <dbReference type="ChEBI" id="CHEBI:77875"/>
        <dbReference type="EC" id="2.5.1.72"/>
    </reaction>
</comment>
<reference evidence="10 11" key="1">
    <citation type="journal article" date="2015" name="Microbiome">
        <title>Genomic resolution of linkages in carbon, nitrogen, and sulfur cycling among widespread estuary sediment bacteria.</title>
        <authorList>
            <person name="Baker B.J."/>
            <person name="Lazar C.S."/>
            <person name="Teske A.P."/>
            <person name="Dick G.J."/>
        </authorList>
    </citation>
    <scope>NUCLEOTIDE SEQUENCE [LARGE SCALE GENOMIC DNA]</scope>
    <source>
        <strain evidence="10">DG_56</strain>
    </source>
</reference>
<dbReference type="Proteomes" id="UP000052020">
    <property type="component" value="Unassembled WGS sequence"/>
</dbReference>
<feature type="binding site" evidence="9">
    <location>
        <position position="84"/>
    </location>
    <ligand>
        <name>[4Fe-4S] cluster</name>
        <dbReference type="ChEBI" id="CHEBI:49883"/>
    </ligand>
</feature>
<dbReference type="EMBL" id="LIZY01000140">
    <property type="protein sequence ID" value="KPJ61895.1"/>
    <property type="molecule type" value="Genomic_DNA"/>
</dbReference>
<proteinExistence type="inferred from homology"/>
<dbReference type="InterPro" id="IPR003473">
    <property type="entry name" value="NadA"/>
</dbReference>
<keyword evidence="9" id="KW-0963">Cytoplasm</keyword>
<sequence>MASIVERILALKEERKAVILSHNYQIGEVQDIADFLGDSLELSRRAAATDAETIVFCGVRFMAETAAILSPEKTVLIPDPEAGCPLADMITAEQLRSEKAKRPGVPVVCYVNTSAEVKAESDICCTSANAIEVVNSIEGEEIIFVPDWCLGDWAQKHTDKRLYLWPGYCNTHHHVLAADIESAKREHPAAEVMAHPECTPDVLAMADHVVSTGGMTRVARESGAREFIVGTEIGIIHRLKADNPEKEFYPTSSLLVCPDMKRISLEKVLWALEDMRYRVEVPAEVRDRARAAIERMIDLGR</sequence>
<dbReference type="GO" id="GO:0005737">
    <property type="term" value="C:cytoplasm"/>
    <property type="evidence" value="ECO:0007669"/>
    <property type="project" value="UniProtKB-SubCell"/>
</dbReference>
<dbReference type="NCBIfam" id="TIGR00550">
    <property type="entry name" value="nadA"/>
    <property type="match status" value="1"/>
</dbReference>
<keyword evidence="5 9" id="KW-0808">Transferase</keyword>